<dbReference type="Proteomes" id="UP000649617">
    <property type="component" value="Unassembled WGS sequence"/>
</dbReference>
<organism evidence="2 3">
    <name type="scientific">Symbiodinium pilosum</name>
    <name type="common">Dinoflagellate</name>
    <dbReference type="NCBI Taxonomy" id="2952"/>
    <lineage>
        <taxon>Eukaryota</taxon>
        <taxon>Sar</taxon>
        <taxon>Alveolata</taxon>
        <taxon>Dinophyceae</taxon>
        <taxon>Suessiales</taxon>
        <taxon>Symbiodiniaceae</taxon>
        <taxon>Symbiodinium</taxon>
    </lineage>
</organism>
<keyword evidence="3" id="KW-1185">Reference proteome</keyword>
<feature type="compositionally biased region" description="Low complexity" evidence="1">
    <location>
        <begin position="27"/>
        <end position="36"/>
    </location>
</feature>
<dbReference type="AlphaFoldDB" id="A0A812XRQ1"/>
<evidence type="ECO:0000313" key="2">
    <source>
        <dbReference type="EMBL" id="CAE7749596.1"/>
    </source>
</evidence>
<dbReference type="EMBL" id="CAJNIZ010046488">
    <property type="protein sequence ID" value="CAE7749596.1"/>
    <property type="molecule type" value="Genomic_DNA"/>
</dbReference>
<proteinExistence type="predicted"/>
<feature type="compositionally biased region" description="Acidic residues" evidence="1">
    <location>
        <begin position="295"/>
        <end position="321"/>
    </location>
</feature>
<evidence type="ECO:0000313" key="3">
    <source>
        <dbReference type="Proteomes" id="UP000649617"/>
    </source>
</evidence>
<feature type="compositionally biased region" description="Low complexity" evidence="1">
    <location>
        <begin position="90"/>
        <end position="101"/>
    </location>
</feature>
<feature type="region of interest" description="Disordered" evidence="1">
    <location>
        <begin position="291"/>
        <end position="330"/>
    </location>
</feature>
<evidence type="ECO:0000256" key="1">
    <source>
        <dbReference type="SAM" id="MobiDB-lite"/>
    </source>
</evidence>
<feature type="compositionally biased region" description="Polar residues" evidence="1">
    <location>
        <begin position="10"/>
        <end position="24"/>
    </location>
</feature>
<feature type="compositionally biased region" description="Pro residues" evidence="1">
    <location>
        <begin position="173"/>
        <end position="191"/>
    </location>
</feature>
<comment type="caution">
    <text evidence="2">The sequence shown here is derived from an EMBL/GenBank/DDBJ whole genome shotgun (WGS) entry which is preliminary data.</text>
</comment>
<feature type="compositionally biased region" description="Basic and acidic residues" evidence="1">
    <location>
        <begin position="209"/>
        <end position="221"/>
    </location>
</feature>
<accession>A0A812XRQ1</accession>
<protein>
    <submittedName>
        <fullName evidence="2">Uncharacterized protein</fullName>
    </submittedName>
</protein>
<feature type="compositionally biased region" description="Pro residues" evidence="1">
    <location>
        <begin position="65"/>
        <end position="77"/>
    </location>
</feature>
<gene>
    <name evidence="2" type="ORF">SPIL2461_LOCUS21685</name>
</gene>
<sequence length="354" mass="38825">MPGRDDDPQQRQNYRASRSRSWSQPLRLAAAGAAAARRPHRRCSSVSPGYPFLPPDWPSSSSSAAPPPPPQPQPSRPAPQASVGLAAWHSAASLAVPVSSPGPRRPADHHQNDVVRLRTWSGDDELEEAAVAPGPAPGFDQTVNKYRRRRNQQPGSMSMGDVRPAFDLQVFQPPQPSPSPSPSASPSPKLSPVPAASSTAVLVTTPEEQEPHEAPDEHKDEHLMVQLAPPRLQRPGPSLARELRPQLATYTTVSGAAASKRGLPKPLSIEQFLFDDAASRQVIRRSFSHLWPADDNLDDDGDVYNENDDQNPEAKDDEDDDRGQREARAAAKANVIEKTWRWVWSELQEGKEER</sequence>
<reference evidence="2" key="1">
    <citation type="submission" date="2021-02" db="EMBL/GenBank/DDBJ databases">
        <authorList>
            <person name="Dougan E. K."/>
            <person name="Rhodes N."/>
            <person name="Thang M."/>
            <person name="Chan C."/>
        </authorList>
    </citation>
    <scope>NUCLEOTIDE SEQUENCE</scope>
</reference>
<name>A0A812XRQ1_SYMPI</name>
<feature type="region of interest" description="Disordered" evidence="1">
    <location>
        <begin position="1"/>
        <end position="221"/>
    </location>
</feature>
<feature type="compositionally biased region" description="Basic and acidic residues" evidence="1">
    <location>
        <begin position="105"/>
        <end position="116"/>
    </location>
</feature>